<evidence type="ECO:0000313" key="3">
    <source>
        <dbReference type="Proteomes" id="UP000593735"/>
    </source>
</evidence>
<organism evidence="2 3">
    <name type="scientific">Thermophilibacter immobilis</name>
    <dbReference type="NCBI Taxonomy" id="2779519"/>
    <lineage>
        <taxon>Bacteria</taxon>
        <taxon>Bacillati</taxon>
        <taxon>Actinomycetota</taxon>
        <taxon>Coriobacteriia</taxon>
        <taxon>Coriobacteriales</taxon>
        <taxon>Atopobiaceae</taxon>
        <taxon>Thermophilibacter</taxon>
    </lineage>
</organism>
<evidence type="ECO:0000313" key="2">
    <source>
        <dbReference type="EMBL" id="QOY61260.1"/>
    </source>
</evidence>
<proteinExistence type="predicted"/>
<protein>
    <submittedName>
        <fullName evidence="2">DUF2975 domain-containing protein</fullName>
    </submittedName>
</protein>
<evidence type="ECO:0000256" key="1">
    <source>
        <dbReference type="SAM" id="Phobius"/>
    </source>
</evidence>
<dbReference type="KEGG" id="tio:INP52_03420"/>
<dbReference type="Pfam" id="PF11188">
    <property type="entry name" value="DUF2975"/>
    <property type="match status" value="1"/>
</dbReference>
<dbReference type="Proteomes" id="UP000593735">
    <property type="component" value="Chromosome"/>
</dbReference>
<keyword evidence="3" id="KW-1185">Reference proteome</keyword>
<keyword evidence="1" id="KW-0472">Membrane</keyword>
<gene>
    <name evidence="2" type="ORF">INP52_03420</name>
</gene>
<name>A0A7S7RV41_9ACTN</name>
<feature type="transmembrane region" description="Helical" evidence="1">
    <location>
        <begin position="44"/>
        <end position="64"/>
    </location>
</feature>
<keyword evidence="1" id="KW-0812">Transmembrane</keyword>
<dbReference type="RefSeq" id="WP_194372411.1">
    <property type="nucleotide sequence ID" value="NZ_CP063767.1"/>
</dbReference>
<keyword evidence="1" id="KW-1133">Transmembrane helix</keyword>
<dbReference type="InterPro" id="IPR021354">
    <property type="entry name" value="DUF2975"/>
</dbReference>
<reference evidence="2 3" key="1">
    <citation type="submission" date="2020-10" db="EMBL/GenBank/DDBJ databases">
        <title>Olsenella immobilis sp.nov., isolated from the mud in a fermentation cellar used for the production of Chinese strong-flavoured liquor.</title>
        <authorList>
            <person name="Lu L."/>
        </authorList>
    </citation>
    <scope>NUCLEOTIDE SEQUENCE [LARGE SCALE GENOMIC DNA]</scope>
    <source>
        <strain evidence="2 3">LZLJ-2</strain>
    </source>
</reference>
<accession>A0A7S7RV41</accession>
<sequence>MSHRALSWMLKLLDVCSVAGCLVVTAGVMPAAEAAGELPQGSVVLFACGVAPLMVVAAAAWALFSAIGRGETFVVANARRLRVMGVAAAASAVVWVVGLALVALGAVKASFSVVASLSVALVFCVALATVAAALSLLTDSAADLKSDNDLVV</sequence>
<dbReference type="AlphaFoldDB" id="A0A7S7RV41"/>
<feature type="transmembrane region" description="Helical" evidence="1">
    <location>
        <begin position="113"/>
        <end position="137"/>
    </location>
</feature>
<dbReference type="EMBL" id="CP063767">
    <property type="protein sequence ID" value="QOY61260.1"/>
    <property type="molecule type" value="Genomic_DNA"/>
</dbReference>
<feature type="transmembrane region" description="Helical" evidence="1">
    <location>
        <begin position="85"/>
        <end position="107"/>
    </location>
</feature>